<keyword evidence="5 8" id="KW-1133">Transmembrane helix</keyword>
<feature type="compositionally biased region" description="Basic and acidic residues" evidence="7">
    <location>
        <begin position="1020"/>
        <end position="1031"/>
    </location>
</feature>
<feature type="transmembrane region" description="Helical" evidence="8">
    <location>
        <begin position="380"/>
        <end position="400"/>
    </location>
</feature>
<evidence type="ECO:0000259" key="9">
    <source>
        <dbReference type="Pfam" id="PF03176"/>
    </source>
</evidence>
<name>A0ABP9JZ66_9NOCA</name>
<keyword evidence="4 8" id="KW-0812">Transmembrane</keyword>
<feature type="transmembrane region" description="Helical" evidence="8">
    <location>
        <begin position="240"/>
        <end position="261"/>
    </location>
</feature>
<feature type="transmembrane region" description="Helical" evidence="8">
    <location>
        <begin position="527"/>
        <end position="547"/>
    </location>
</feature>
<feature type="domain" description="Membrane transport protein MMPL" evidence="9">
    <location>
        <begin position="45"/>
        <end position="379"/>
    </location>
</feature>
<reference evidence="11" key="1">
    <citation type="journal article" date="2019" name="Int. J. Syst. Evol. Microbiol.">
        <title>The Global Catalogue of Microorganisms (GCM) 10K type strain sequencing project: providing services to taxonomists for standard genome sequencing and annotation.</title>
        <authorList>
            <consortium name="The Broad Institute Genomics Platform"/>
            <consortium name="The Broad Institute Genome Sequencing Center for Infectious Disease"/>
            <person name="Wu L."/>
            <person name="Ma J."/>
        </authorList>
    </citation>
    <scope>NUCLEOTIDE SEQUENCE [LARGE SCALE GENOMIC DNA]</scope>
    <source>
        <strain evidence="11">JCM 18298</strain>
    </source>
</reference>
<evidence type="ECO:0000313" key="10">
    <source>
        <dbReference type="EMBL" id="GAA5045614.1"/>
    </source>
</evidence>
<feature type="compositionally biased region" description="Low complexity" evidence="7">
    <location>
        <begin position="1220"/>
        <end position="1231"/>
    </location>
</feature>
<evidence type="ECO:0000256" key="1">
    <source>
        <dbReference type="ARBA" id="ARBA00004651"/>
    </source>
</evidence>
<feature type="compositionally biased region" description="Low complexity" evidence="7">
    <location>
        <begin position="1197"/>
        <end position="1206"/>
    </location>
</feature>
<dbReference type="InterPro" id="IPR004869">
    <property type="entry name" value="MMPL_dom"/>
</dbReference>
<accession>A0ABP9JZ66</accession>
<keyword evidence="3" id="KW-1003">Cell membrane</keyword>
<dbReference type="Proteomes" id="UP001500603">
    <property type="component" value="Unassembled WGS sequence"/>
</dbReference>
<gene>
    <name evidence="10" type="ORF">GCM10023318_10190</name>
</gene>
<keyword evidence="6 8" id="KW-0472">Membrane</keyword>
<comment type="subcellular location">
    <subcellularLocation>
        <location evidence="1">Cell membrane</location>
        <topology evidence="1">Multi-pass membrane protein</topology>
    </subcellularLocation>
</comment>
<evidence type="ECO:0000256" key="7">
    <source>
        <dbReference type="SAM" id="MobiDB-lite"/>
    </source>
</evidence>
<dbReference type="InterPro" id="IPR050545">
    <property type="entry name" value="Mycobact_MmpL"/>
</dbReference>
<protein>
    <recommendedName>
        <fullName evidence="9">Membrane transport protein MMPL domain-containing protein</fullName>
    </recommendedName>
</protein>
<evidence type="ECO:0000256" key="5">
    <source>
        <dbReference type="ARBA" id="ARBA00022989"/>
    </source>
</evidence>
<comment type="caution">
    <text evidence="10">The sequence shown here is derived from an EMBL/GenBank/DDBJ whole genome shotgun (WGS) entry which is preliminary data.</text>
</comment>
<feature type="transmembrane region" description="Helical" evidence="8">
    <location>
        <begin position="639"/>
        <end position="656"/>
    </location>
</feature>
<dbReference type="SUPFAM" id="SSF82866">
    <property type="entry name" value="Multidrug efflux transporter AcrB transmembrane domain"/>
    <property type="match status" value="2"/>
</dbReference>
<dbReference type="Pfam" id="PF03176">
    <property type="entry name" value="MMPL"/>
    <property type="match status" value="2"/>
</dbReference>
<keyword evidence="11" id="KW-1185">Reference proteome</keyword>
<dbReference type="PANTHER" id="PTHR33406:SF11">
    <property type="entry name" value="MEMBRANE PROTEIN SCO6666-RELATED"/>
    <property type="match status" value="1"/>
</dbReference>
<feature type="compositionally biased region" description="Basic and acidic residues" evidence="7">
    <location>
        <begin position="914"/>
        <end position="924"/>
    </location>
</feature>
<feature type="compositionally biased region" description="Basic and acidic residues" evidence="7">
    <location>
        <begin position="864"/>
        <end position="873"/>
    </location>
</feature>
<dbReference type="PANTHER" id="PTHR33406">
    <property type="entry name" value="MEMBRANE PROTEIN MJ1562-RELATED"/>
    <property type="match status" value="1"/>
</dbReference>
<feature type="transmembrane region" description="Helical" evidence="8">
    <location>
        <begin position="12"/>
        <end position="32"/>
    </location>
</feature>
<dbReference type="Gene3D" id="1.20.1640.10">
    <property type="entry name" value="Multidrug efflux transporter AcrB transmembrane domain"/>
    <property type="match status" value="2"/>
</dbReference>
<feature type="compositionally biased region" description="Pro residues" evidence="7">
    <location>
        <begin position="782"/>
        <end position="804"/>
    </location>
</feature>
<feature type="transmembrane region" description="Helical" evidence="8">
    <location>
        <begin position="314"/>
        <end position="341"/>
    </location>
</feature>
<evidence type="ECO:0000256" key="4">
    <source>
        <dbReference type="ARBA" id="ARBA00022692"/>
    </source>
</evidence>
<evidence type="ECO:0000256" key="6">
    <source>
        <dbReference type="ARBA" id="ARBA00023136"/>
    </source>
</evidence>
<feature type="transmembrane region" description="Helical" evidence="8">
    <location>
        <begin position="195"/>
        <end position="228"/>
    </location>
</feature>
<feature type="transmembrane region" description="Helical" evidence="8">
    <location>
        <begin position="554"/>
        <end position="573"/>
    </location>
</feature>
<dbReference type="EMBL" id="BAABJM010000001">
    <property type="protein sequence ID" value="GAA5045614.1"/>
    <property type="molecule type" value="Genomic_DNA"/>
</dbReference>
<organism evidence="10 11">
    <name type="scientific">Nocardia callitridis</name>
    <dbReference type="NCBI Taxonomy" id="648753"/>
    <lineage>
        <taxon>Bacteria</taxon>
        <taxon>Bacillati</taxon>
        <taxon>Actinomycetota</taxon>
        <taxon>Actinomycetes</taxon>
        <taxon>Mycobacteriales</taxon>
        <taxon>Nocardiaceae</taxon>
        <taxon>Nocardia</taxon>
    </lineage>
</organism>
<sequence>MFTRWGEQVVKLRFAVIGVVVAALLGLGGYGLGLEDHLSSSGWDDPTSESAEAARLSDEAYGRDHTSDVIVLYHAPAGKTIDDPEFSAKVIDSLNRLPAEHPEQISKVNGAYWPTTTGPALQSTFGSKDKTATFASIAIQGDNDTEMVRNYRAVKDVFAIPGIDVQVAGLQAVAGTLNDTMAEDQLRMEMLAIPAVAVLLFFIFGGAVAAALPLVVGGLTVIGAWGIVRFITQFTDVNSFVSPVVSMIGLGLAIDYGLFIVSRFREELAAGYDTPAAVRRSVMTAGRTVVFSATMIIASLGGMLLFPQGFLKSIAYGSIATVTLAALTAITVLPAMLAVLGPRVDMLGLKRFRKTKTAEEVENGFWGRTTRWVMQHPLKIAIPICILLLLLIIPVKNLAFGGINERYLPPDNATRVAQADFDKIFPLRKSDPVQLLFVSDSTDAIGDVWEQAQKAPGLAGKFDLPGGSNTHPDVYRTSATLVDSDDAGPTLDYLRSLDIPDNVQMYVGGQPAIQKDSIDALLGRMPLMIALVLFVTTLLMFLTFGSLVLPIKAALMSALGLGSTLGILTWIFVDGHGAGLLNFTPQPIMSPVLVLIIAIIYGLSTDYEVFLLSRMVEARSQGASTTEAVRIGTAHTGRIITAAALILLVVTGAFAFSDLVMMQYIAYGMIAALFIDATILRMLLVPATMKLLGDDCWWAPAWMKRIQQKIGLGEPILDDERPGGGEVVDLVKTTPITDPVTMTIPAVADGGARPSRKRPRRPRTVEEIEAEAPTQRLDKLPPADPQPQPNPPVTPAPAPRNPTRPRPESSGPATKFSAIAHDPTGPRPPRPPRRPDASGESNGAGPTGLSSNSNGRAAVSGTADQHETPDHDSPFSMDATGVDATPSSTDVPFGLSDMVGASGVIGASNAPDFEADHNEHDDPPRSPLASLVRAPAEPADYDTGRGTADYGNETDNYDEHGEPPPSPLAALVQMPAESRDYDADRGAVDHGDETGDYSEDDNPPVSPLASLVQAPVEPSDFDRDTAERGNYDEQGNPPVSPLASLVQAPVEPSDFDTDRGVTDSGAEDYDERDNPPVSPLASLVQAPVEPPPTEPSAVAEGFRTNGAVPYEPQSEPRTPAPEPDAQRRIPSVALPFGNLPRRPRTIASAPVAEPEPTRTEHPRPVQSPPTETRVEARRRREQQESVATQPAGFEQSPEPTAESTPTHPEPPAPEAPPTAEPSHTATNGTGDNSDDTDPDPDRDGIEDWMAQLRSARRTPPSEGRHSSTDTRTVSVNELLRRRDRD</sequence>
<proteinExistence type="inferred from homology"/>
<feature type="region of interest" description="Disordered" evidence="7">
    <location>
        <begin position="741"/>
        <end position="1285"/>
    </location>
</feature>
<feature type="transmembrane region" description="Helical" evidence="8">
    <location>
        <begin position="289"/>
        <end position="308"/>
    </location>
</feature>
<feature type="transmembrane region" description="Helical" evidence="8">
    <location>
        <begin position="593"/>
        <end position="612"/>
    </location>
</feature>
<evidence type="ECO:0000256" key="8">
    <source>
        <dbReference type="SAM" id="Phobius"/>
    </source>
</evidence>
<dbReference type="RefSeq" id="WP_345493844.1">
    <property type="nucleotide sequence ID" value="NZ_BAABJM010000001.1"/>
</dbReference>
<feature type="compositionally biased region" description="Basic and acidic residues" evidence="7">
    <location>
        <begin position="977"/>
        <end position="993"/>
    </location>
</feature>
<evidence type="ECO:0000256" key="2">
    <source>
        <dbReference type="ARBA" id="ARBA00010157"/>
    </source>
</evidence>
<evidence type="ECO:0000256" key="3">
    <source>
        <dbReference type="ARBA" id="ARBA00022475"/>
    </source>
</evidence>
<feature type="compositionally biased region" description="Pro residues" evidence="7">
    <location>
        <begin position="1207"/>
        <end position="1219"/>
    </location>
</feature>
<feature type="domain" description="Membrane transport protein MMPL" evidence="9">
    <location>
        <begin position="496"/>
        <end position="700"/>
    </location>
</feature>
<comment type="similarity">
    <text evidence="2">Belongs to the resistance-nodulation-cell division (RND) (TC 2.A.6) family. MmpL subfamily.</text>
</comment>
<evidence type="ECO:0000313" key="11">
    <source>
        <dbReference type="Proteomes" id="UP001500603"/>
    </source>
</evidence>